<dbReference type="NCBIfam" id="NF005932">
    <property type="entry name" value="PRK07956.1"/>
    <property type="match status" value="1"/>
</dbReference>
<dbReference type="PROSITE" id="PS50172">
    <property type="entry name" value="BRCT"/>
    <property type="match status" value="1"/>
</dbReference>
<proteinExistence type="inferred from homology"/>
<evidence type="ECO:0000256" key="10">
    <source>
        <dbReference type="ARBA" id="ARBA00034005"/>
    </source>
</evidence>
<dbReference type="InterPro" id="IPR041663">
    <property type="entry name" value="DisA/LigA_HHH"/>
</dbReference>
<keyword evidence="7 11" id="KW-0460">Magnesium</keyword>
<evidence type="ECO:0000313" key="13">
    <source>
        <dbReference type="EMBL" id="GIG20049.1"/>
    </source>
</evidence>
<dbReference type="GO" id="GO:0006281">
    <property type="term" value="P:DNA repair"/>
    <property type="evidence" value="ECO:0007669"/>
    <property type="project" value="UniProtKB-KW"/>
</dbReference>
<protein>
    <recommendedName>
        <fullName evidence="11">DNA ligase</fullName>
        <ecNumber evidence="11">6.5.1.2</ecNumber>
    </recommendedName>
    <alternativeName>
        <fullName evidence="11">Polydeoxyribonucleotide synthase [NAD(+)]</fullName>
    </alternativeName>
</protein>
<keyword evidence="14" id="KW-1185">Reference proteome</keyword>
<dbReference type="Pfam" id="PF14520">
    <property type="entry name" value="HHH_5"/>
    <property type="match status" value="1"/>
</dbReference>
<dbReference type="GO" id="GO:0003911">
    <property type="term" value="F:DNA ligase (NAD+) activity"/>
    <property type="evidence" value="ECO:0007669"/>
    <property type="project" value="UniProtKB-UniRule"/>
</dbReference>
<dbReference type="GO" id="GO:0003677">
    <property type="term" value="F:DNA binding"/>
    <property type="evidence" value="ECO:0007669"/>
    <property type="project" value="InterPro"/>
</dbReference>
<feature type="binding site" evidence="11">
    <location>
        <begin position="85"/>
        <end position="86"/>
    </location>
    <ligand>
        <name>NAD(+)</name>
        <dbReference type="ChEBI" id="CHEBI:57540"/>
    </ligand>
</feature>
<dbReference type="Gene3D" id="3.30.470.30">
    <property type="entry name" value="DNA ligase/mRNA capping enzyme"/>
    <property type="match status" value="1"/>
</dbReference>
<evidence type="ECO:0000256" key="5">
    <source>
        <dbReference type="ARBA" id="ARBA00022763"/>
    </source>
</evidence>
<dbReference type="InterPro" id="IPR001357">
    <property type="entry name" value="BRCT_dom"/>
</dbReference>
<keyword evidence="4 11" id="KW-0479">Metal-binding</keyword>
<dbReference type="Pfam" id="PF00533">
    <property type="entry name" value="BRCT"/>
    <property type="match status" value="1"/>
</dbReference>
<keyword evidence="3 11" id="KW-0235">DNA replication</keyword>
<keyword evidence="2 11" id="KW-0436">Ligase</keyword>
<evidence type="ECO:0000256" key="7">
    <source>
        <dbReference type="ARBA" id="ARBA00022842"/>
    </source>
</evidence>
<gene>
    <name evidence="13" type="primary">ligA2</name>
    <name evidence="11" type="synonym">ligA</name>
    <name evidence="13" type="ORF">Cch01nite_07730</name>
</gene>
<evidence type="ECO:0000256" key="9">
    <source>
        <dbReference type="ARBA" id="ARBA00023204"/>
    </source>
</evidence>
<dbReference type="InterPro" id="IPR018239">
    <property type="entry name" value="DNA_ligase_AS"/>
</dbReference>
<dbReference type="Gene3D" id="1.10.150.20">
    <property type="entry name" value="5' to 3' exonuclease, C-terminal subdomain"/>
    <property type="match status" value="2"/>
</dbReference>
<name>A0A919U1D6_9CELL</name>
<feature type="binding site" evidence="11">
    <location>
        <position position="132"/>
    </location>
    <ligand>
        <name>NAD(+)</name>
        <dbReference type="ChEBI" id="CHEBI:57540"/>
    </ligand>
</feature>
<dbReference type="PIRSF" id="PIRSF001604">
    <property type="entry name" value="LigA"/>
    <property type="match status" value="1"/>
</dbReference>
<dbReference type="InterPro" id="IPR013839">
    <property type="entry name" value="DNAligase_adenylation"/>
</dbReference>
<dbReference type="Gene3D" id="3.40.50.10190">
    <property type="entry name" value="BRCT domain"/>
    <property type="match status" value="1"/>
</dbReference>
<dbReference type="InterPro" id="IPR036420">
    <property type="entry name" value="BRCT_dom_sf"/>
</dbReference>
<feature type="active site" description="N6-AMP-lysine intermediate" evidence="11">
    <location>
        <position position="111"/>
    </location>
</feature>
<feature type="binding site" evidence="11">
    <location>
        <position position="293"/>
    </location>
    <ligand>
        <name>NAD(+)</name>
        <dbReference type="ChEBI" id="CHEBI:57540"/>
    </ligand>
</feature>
<dbReference type="Pfam" id="PF12826">
    <property type="entry name" value="HHH_2"/>
    <property type="match status" value="1"/>
</dbReference>
<evidence type="ECO:0000256" key="8">
    <source>
        <dbReference type="ARBA" id="ARBA00023027"/>
    </source>
</evidence>
<evidence type="ECO:0000256" key="2">
    <source>
        <dbReference type="ARBA" id="ARBA00022598"/>
    </source>
</evidence>
<evidence type="ECO:0000256" key="3">
    <source>
        <dbReference type="ARBA" id="ARBA00022705"/>
    </source>
</evidence>
<dbReference type="PROSITE" id="PS01055">
    <property type="entry name" value="DNA_LIGASE_N1"/>
    <property type="match status" value="1"/>
</dbReference>
<evidence type="ECO:0000256" key="11">
    <source>
        <dbReference type="HAMAP-Rule" id="MF_01588"/>
    </source>
</evidence>
<evidence type="ECO:0000256" key="6">
    <source>
        <dbReference type="ARBA" id="ARBA00022833"/>
    </source>
</evidence>
<dbReference type="SMART" id="SM00278">
    <property type="entry name" value="HhH1"/>
    <property type="match status" value="2"/>
</dbReference>
<comment type="cofactor">
    <cofactor evidence="11">
        <name>Mg(2+)</name>
        <dbReference type="ChEBI" id="CHEBI:18420"/>
    </cofactor>
    <cofactor evidence="11">
        <name>Mn(2+)</name>
        <dbReference type="ChEBI" id="CHEBI:29035"/>
    </cofactor>
</comment>
<keyword evidence="9 11" id="KW-0234">DNA repair</keyword>
<dbReference type="Proteomes" id="UP000632740">
    <property type="component" value="Unassembled WGS sequence"/>
</dbReference>
<dbReference type="AlphaFoldDB" id="A0A919U1D6"/>
<evidence type="ECO:0000256" key="4">
    <source>
        <dbReference type="ARBA" id="ARBA00022723"/>
    </source>
</evidence>
<dbReference type="SUPFAM" id="SSF47781">
    <property type="entry name" value="RuvA domain 2-like"/>
    <property type="match status" value="1"/>
</dbReference>
<dbReference type="Gene3D" id="1.10.287.610">
    <property type="entry name" value="Helix hairpin bin"/>
    <property type="match status" value="1"/>
</dbReference>
<feature type="binding site" evidence="11">
    <location>
        <begin position="36"/>
        <end position="40"/>
    </location>
    <ligand>
        <name>NAD(+)</name>
        <dbReference type="ChEBI" id="CHEBI:57540"/>
    </ligand>
</feature>
<dbReference type="InterPro" id="IPR003583">
    <property type="entry name" value="Hlx-hairpin-Hlx_DNA-bd_motif"/>
</dbReference>
<feature type="binding site" evidence="11">
    <location>
        <position position="317"/>
    </location>
    <ligand>
        <name>NAD(+)</name>
        <dbReference type="ChEBI" id="CHEBI:57540"/>
    </ligand>
</feature>
<dbReference type="InterPro" id="IPR013840">
    <property type="entry name" value="DNAligase_N"/>
</dbReference>
<dbReference type="GO" id="GO:0006260">
    <property type="term" value="P:DNA replication"/>
    <property type="evidence" value="ECO:0007669"/>
    <property type="project" value="UniProtKB-KW"/>
</dbReference>
<keyword evidence="5 11" id="KW-0227">DNA damage</keyword>
<dbReference type="RefSeq" id="WP_203748821.1">
    <property type="nucleotide sequence ID" value="NZ_BONK01000002.1"/>
</dbReference>
<comment type="catalytic activity">
    <reaction evidence="10 11">
        <text>NAD(+) + (deoxyribonucleotide)n-3'-hydroxyl + 5'-phospho-(deoxyribonucleotide)m = (deoxyribonucleotide)n+m + AMP + beta-nicotinamide D-nucleotide.</text>
        <dbReference type="EC" id="6.5.1.2"/>
    </reaction>
</comment>
<dbReference type="InterPro" id="IPR001679">
    <property type="entry name" value="DNA_ligase"/>
</dbReference>
<organism evidence="13 14">
    <name type="scientific">Cellulomonas chitinilytica</name>
    <dbReference type="NCBI Taxonomy" id="398759"/>
    <lineage>
        <taxon>Bacteria</taxon>
        <taxon>Bacillati</taxon>
        <taxon>Actinomycetota</taxon>
        <taxon>Actinomycetes</taxon>
        <taxon>Micrococcales</taxon>
        <taxon>Cellulomonadaceae</taxon>
        <taxon>Cellulomonas</taxon>
    </lineage>
</organism>
<dbReference type="SMART" id="SM00292">
    <property type="entry name" value="BRCT"/>
    <property type="match status" value="1"/>
</dbReference>
<dbReference type="InterPro" id="IPR010994">
    <property type="entry name" value="RuvA_2-like"/>
</dbReference>
<dbReference type="SUPFAM" id="SSF50249">
    <property type="entry name" value="Nucleic acid-binding proteins"/>
    <property type="match status" value="1"/>
</dbReference>
<evidence type="ECO:0000256" key="1">
    <source>
        <dbReference type="ARBA" id="ARBA00004067"/>
    </source>
</evidence>
<keyword evidence="8 11" id="KW-0520">NAD</keyword>
<dbReference type="Pfam" id="PF03120">
    <property type="entry name" value="OB_DNA_ligase"/>
    <property type="match status" value="1"/>
</dbReference>
<dbReference type="InterPro" id="IPR012340">
    <property type="entry name" value="NA-bd_OB-fold"/>
</dbReference>
<keyword evidence="6 11" id="KW-0862">Zinc</keyword>
<dbReference type="GO" id="GO:0046872">
    <property type="term" value="F:metal ion binding"/>
    <property type="evidence" value="ECO:0007669"/>
    <property type="project" value="UniProtKB-KW"/>
</dbReference>
<sequence>MSDPAQMTEQDVADLADRLRAAAAAYYDTDTLAMSDAEYDAGIEQLRIAVAVDPYFAPAVADLLGAVAAGQSAGGDVEHPTMMGSLDKAPTLDALDALVHAIDGPVVVEPKLDGLAIRAVYRRGRLELVATRGDGRSGEDVTDKVRTLALDGLPARLTGADLSVEVRGEVFMADSRFPDAQEARASLGGAPFVNSRNAAAGILRKGDAAYAGLLSFAAYDVSPVADETAAADESYSNRLTLAEHAGVGTARALAPWLAGGAPVTTTTAVRAAVDALAARRAVLGFPIDGIVVKADADVDRARLGSGSRTPRWSVAYKYEAETALTRVVGITTAVGRTGRLAIRVEVAPVFVGGTTITFATGHNVTWMFERDVRVGDTVVIKRANDVIPYIESVVLDERPTDSEPWTAPATDPNGGEWDKSTLLWRSTDPSLSVGALVRYAVSRDALDVEGVGTEIVESLVEQGLVADIADLFGLTVETLTTLPLGEGRTLGSKNAVKIVAELDRAKGAAWNRVITALGIRMTGRTMGRRIAAALPTLDALRAASVETLAGIDGIGPKKAEVIRAGLDDLEARGVLDRLVAAGVHTGTEPDEAASAALPLAGMTVVVSGSVPGYSRTTVAELIEAQGGKASSSVSSTTSLLVSEPSTSSKYVKAAELGVRIVTPEEFLALLG</sequence>
<feature type="domain" description="BRCT" evidence="12">
    <location>
        <begin position="594"/>
        <end position="671"/>
    </location>
</feature>
<comment type="caution">
    <text evidence="11">Lacks conserved residue(s) required for the propagation of feature annotation.</text>
</comment>
<dbReference type="SMART" id="SM00532">
    <property type="entry name" value="LIGANc"/>
    <property type="match status" value="1"/>
</dbReference>
<dbReference type="Gene3D" id="2.40.50.140">
    <property type="entry name" value="Nucleic acid-binding proteins"/>
    <property type="match status" value="1"/>
</dbReference>
<dbReference type="SUPFAM" id="SSF56091">
    <property type="entry name" value="DNA ligase/mRNA capping enzyme, catalytic domain"/>
    <property type="match status" value="1"/>
</dbReference>
<accession>A0A919U1D6</accession>
<evidence type="ECO:0000259" key="12">
    <source>
        <dbReference type="PROSITE" id="PS50172"/>
    </source>
</evidence>
<dbReference type="HAMAP" id="MF_01588">
    <property type="entry name" value="DNA_ligase_A"/>
    <property type="match status" value="1"/>
</dbReference>
<keyword evidence="11" id="KW-0464">Manganese</keyword>
<dbReference type="EMBL" id="BONK01000002">
    <property type="protein sequence ID" value="GIG20049.1"/>
    <property type="molecule type" value="Genomic_DNA"/>
</dbReference>
<dbReference type="SUPFAM" id="SSF52113">
    <property type="entry name" value="BRCT domain"/>
    <property type="match status" value="1"/>
</dbReference>
<comment type="function">
    <text evidence="1 11">DNA ligase that catalyzes the formation of phosphodiester linkages between 5'-phosphoryl and 3'-hydroxyl groups in double-stranded DNA using NAD as a coenzyme and as the energy source for the reaction. It is essential for DNA replication and repair of damaged DNA.</text>
</comment>
<comment type="caution">
    <text evidence="13">The sequence shown here is derived from an EMBL/GenBank/DDBJ whole genome shotgun (WGS) entry which is preliminary data.</text>
</comment>
<feature type="binding site" evidence="11">
    <location>
        <position position="169"/>
    </location>
    <ligand>
        <name>NAD(+)</name>
        <dbReference type="ChEBI" id="CHEBI:57540"/>
    </ligand>
</feature>
<dbReference type="EC" id="6.5.1.2" evidence="11"/>
<evidence type="ECO:0000313" key="14">
    <source>
        <dbReference type="Proteomes" id="UP000632740"/>
    </source>
</evidence>
<dbReference type="Pfam" id="PF01653">
    <property type="entry name" value="DNA_ligase_aden"/>
    <property type="match status" value="1"/>
</dbReference>
<feature type="binding site" evidence="11">
    <location>
        <position position="109"/>
    </location>
    <ligand>
        <name>NAD(+)</name>
        <dbReference type="ChEBI" id="CHEBI:57540"/>
    </ligand>
</feature>
<reference evidence="13" key="1">
    <citation type="submission" date="2021-01" db="EMBL/GenBank/DDBJ databases">
        <title>Whole genome shotgun sequence of Cellulomonas chitinilytica NBRC 110799.</title>
        <authorList>
            <person name="Komaki H."/>
            <person name="Tamura T."/>
        </authorList>
    </citation>
    <scope>NUCLEOTIDE SEQUENCE</scope>
    <source>
        <strain evidence="13">NBRC 110799</strain>
    </source>
</reference>
<comment type="similarity">
    <text evidence="11">Belongs to the NAD-dependent DNA ligase family. LigA subfamily.</text>
</comment>
<dbReference type="InterPro" id="IPR004150">
    <property type="entry name" value="NAD_DNA_ligase_OB"/>
</dbReference>